<feature type="domain" description="Glycosyl transferase family 1" evidence="1">
    <location>
        <begin position="186"/>
        <end position="340"/>
    </location>
</feature>
<dbReference type="SUPFAM" id="SSF53756">
    <property type="entry name" value="UDP-Glycosyltransferase/glycogen phosphorylase"/>
    <property type="match status" value="1"/>
</dbReference>
<dbReference type="Pfam" id="PF00534">
    <property type="entry name" value="Glycos_transf_1"/>
    <property type="match status" value="1"/>
</dbReference>
<keyword evidence="3" id="KW-0808">Transferase</keyword>
<dbReference type="InterPro" id="IPR050194">
    <property type="entry name" value="Glycosyltransferase_grp1"/>
</dbReference>
<name>A0A291TD27_9FIRM</name>
<dbReference type="EMBL" id="CP023819">
    <property type="protein sequence ID" value="ATL90970.1"/>
    <property type="molecule type" value="Genomic_DNA"/>
</dbReference>
<sequence>MTMEQNAQPIRVAQMMTDMNYGGVEMVVMNYYRHMDRSRVQFDFFALEGSTLPQREEIERLGGRVYVVPKYTHLPQYEREIGRLFRQNGYQIVHSHMNTLSVLSLWGAKRAGVPNRIAHNHSTVGRGEGAKNVMKYLLRPFATVYPTRLCACSRTAGSWLYGEKPFRVFNNAIELDRFTYDAAKRKAVRQELGLGDELVLGHVGRFCYAKNHEFLLDVMAEVCKQRPDAVLLLIGEGENEAAARRKAEALGLQENVRFLGRQSDPAKFYQAMDAFVLPSRYEGLGIVLIEAQAAALPVICSTEVPQEAQVLPEMQYLSLQESPAVWADAAIRAAENARRRDTSAEMRAGGFDIVTEAKKLEEFYFDLLK</sequence>
<proteinExistence type="predicted"/>
<dbReference type="PANTHER" id="PTHR45947">
    <property type="entry name" value="SULFOQUINOVOSYL TRANSFERASE SQD2"/>
    <property type="match status" value="1"/>
</dbReference>
<gene>
    <name evidence="3" type="ORF">CRH10_12035</name>
</gene>
<reference evidence="3 4" key="1">
    <citation type="submission" date="2017-10" db="EMBL/GenBank/DDBJ databases">
        <title>Complete Genome Sequence of Faecalibacterium prausnitzii isolated from the gut of healthy adult Indian.</title>
        <authorList>
            <person name="Bag S."/>
            <person name="Ghosh T.S."/>
            <person name="Das B."/>
        </authorList>
    </citation>
    <scope>NUCLEOTIDE SEQUENCE [LARGE SCALE GENOMIC DNA]</scope>
    <source>
        <strain evidence="3 4">Indica</strain>
    </source>
</reference>
<protein>
    <submittedName>
        <fullName evidence="3">Glycosyl transferase family 1</fullName>
    </submittedName>
</protein>
<dbReference type="GO" id="GO:0016758">
    <property type="term" value="F:hexosyltransferase activity"/>
    <property type="evidence" value="ECO:0007669"/>
    <property type="project" value="TreeGrafter"/>
</dbReference>
<dbReference type="Proteomes" id="UP000223709">
    <property type="component" value="Chromosome"/>
</dbReference>
<dbReference type="PANTHER" id="PTHR45947:SF3">
    <property type="entry name" value="SULFOQUINOVOSYL TRANSFERASE SQD2"/>
    <property type="match status" value="1"/>
</dbReference>
<dbReference type="InterPro" id="IPR001296">
    <property type="entry name" value="Glyco_trans_1"/>
</dbReference>
<dbReference type="AlphaFoldDB" id="A0A291TD27"/>
<organism evidence="3 4">
    <name type="scientific">Faecalibacterium prausnitzii</name>
    <dbReference type="NCBI Taxonomy" id="853"/>
    <lineage>
        <taxon>Bacteria</taxon>
        <taxon>Bacillati</taxon>
        <taxon>Bacillota</taxon>
        <taxon>Clostridia</taxon>
        <taxon>Eubacteriales</taxon>
        <taxon>Oscillospiraceae</taxon>
        <taxon>Faecalibacterium</taxon>
    </lineage>
</organism>
<evidence type="ECO:0000313" key="4">
    <source>
        <dbReference type="Proteomes" id="UP000223709"/>
    </source>
</evidence>
<dbReference type="Pfam" id="PF13439">
    <property type="entry name" value="Glyco_transf_4"/>
    <property type="match status" value="1"/>
</dbReference>
<feature type="domain" description="Glycosyltransferase subfamily 4-like N-terminal" evidence="2">
    <location>
        <begin position="21"/>
        <end position="177"/>
    </location>
</feature>
<dbReference type="Gene3D" id="3.40.50.2000">
    <property type="entry name" value="Glycogen Phosphorylase B"/>
    <property type="match status" value="2"/>
</dbReference>
<accession>A0A291TD27</accession>
<evidence type="ECO:0000313" key="3">
    <source>
        <dbReference type="EMBL" id="ATL90970.1"/>
    </source>
</evidence>
<evidence type="ECO:0000259" key="1">
    <source>
        <dbReference type="Pfam" id="PF00534"/>
    </source>
</evidence>
<dbReference type="CDD" id="cd03812">
    <property type="entry name" value="GT4_CapH-like"/>
    <property type="match status" value="1"/>
</dbReference>
<dbReference type="InterPro" id="IPR028098">
    <property type="entry name" value="Glyco_trans_4-like_N"/>
</dbReference>
<evidence type="ECO:0000259" key="2">
    <source>
        <dbReference type="Pfam" id="PF13439"/>
    </source>
</evidence>